<evidence type="ECO:0000259" key="6">
    <source>
        <dbReference type="Pfam" id="PF08125"/>
    </source>
</evidence>
<dbReference type="SUPFAM" id="SSF51735">
    <property type="entry name" value="NAD(P)-binding Rossmann-fold domains"/>
    <property type="match status" value="1"/>
</dbReference>
<dbReference type="PANTHER" id="PTHR43362">
    <property type="entry name" value="MANNITOL DEHYDROGENASE DSF1-RELATED"/>
    <property type="match status" value="1"/>
</dbReference>
<dbReference type="PRINTS" id="PR00084">
    <property type="entry name" value="MTLDHDRGNASE"/>
</dbReference>
<feature type="compositionally biased region" description="Polar residues" evidence="4">
    <location>
        <begin position="1"/>
        <end position="13"/>
    </location>
</feature>
<dbReference type="Proteomes" id="UP000241444">
    <property type="component" value="Unassembled WGS sequence"/>
</dbReference>
<dbReference type="Pfam" id="PF08125">
    <property type="entry name" value="Mannitol_dh_C"/>
    <property type="match status" value="1"/>
</dbReference>
<protein>
    <submittedName>
        <fullName evidence="7">Mannitol dehydrogenase</fullName>
    </submittedName>
</protein>
<evidence type="ECO:0000313" key="7">
    <source>
        <dbReference type="EMBL" id="PSH63788.1"/>
    </source>
</evidence>
<evidence type="ECO:0000256" key="3">
    <source>
        <dbReference type="ARBA" id="ARBA00061451"/>
    </source>
</evidence>
<dbReference type="RefSeq" id="WP_106713485.1">
    <property type="nucleotide sequence ID" value="NZ_PGGO01000023.1"/>
</dbReference>
<dbReference type="Gene3D" id="3.40.50.720">
    <property type="entry name" value="NAD(P)-binding Rossmann-like Domain"/>
    <property type="match status" value="1"/>
</dbReference>
<keyword evidence="2" id="KW-0520">NAD</keyword>
<dbReference type="InterPro" id="IPR036291">
    <property type="entry name" value="NAD(P)-bd_dom_sf"/>
</dbReference>
<dbReference type="EMBL" id="PGGO01000023">
    <property type="protein sequence ID" value="PSH63788.1"/>
    <property type="molecule type" value="Genomic_DNA"/>
</dbReference>
<dbReference type="InterPro" id="IPR008927">
    <property type="entry name" value="6-PGluconate_DH-like_C_sf"/>
</dbReference>
<dbReference type="Gene3D" id="1.10.1040.10">
    <property type="entry name" value="N-(1-d-carboxylethyl)-l-norvaline Dehydrogenase, domain 2"/>
    <property type="match status" value="1"/>
</dbReference>
<feature type="domain" description="Mannitol dehydrogenase N-terminal" evidence="5">
    <location>
        <begin position="34"/>
        <end position="280"/>
    </location>
</feature>
<dbReference type="InterPro" id="IPR000669">
    <property type="entry name" value="Mannitol_DH"/>
</dbReference>
<dbReference type="AlphaFoldDB" id="A0A2P7BBD6"/>
<feature type="region of interest" description="Disordered" evidence="4">
    <location>
        <begin position="1"/>
        <end position="22"/>
    </location>
</feature>
<dbReference type="InterPro" id="IPR013328">
    <property type="entry name" value="6PGD_dom2"/>
</dbReference>
<dbReference type="InterPro" id="IPR013118">
    <property type="entry name" value="Mannitol_DH_C"/>
</dbReference>
<reference evidence="8" key="1">
    <citation type="submission" date="2017-11" db="EMBL/GenBank/DDBJ databases">
        <authorList>
            <person name="Kuznetsova I."/>
            <person name="Sazanova A."/>
            <person name="Chirak E."/>
            <person name="Safronova V."/>
            <person name="Willems A."/>
        </authorList>
    </citation>
    <scope>NUCLEOTIDE SEQUENCE [LARGE SCALE GENOMIC DNA]</scope>
    <source>
        <strain evidence="8">STM 196</strain>
    </source>
</reference>
<sequence>MTLNEQNRLSEGTLQRLPKQVEQPKYDRTQVRVGIVHLGIGAFHRAHQAVYTDSILAGGENSWGILGVSLRSSDTRDALEPQDGLYTVATRDGGGDSFHVIGSIGKVLVAPEDPQAVLNAMVDPEVRIVSLTVTEKGYCYSPASASLDENHADIVHDLAHPASPRSAIGFIVEALVRRRANGTDPFTLLSCDNLPANGETLKRVVTRFAELRDADLGHYIRDKAAFPSTMVDRIVPATTDADRATVTEATGLADAWPIMTEPFTQWVVEDHFPSGRPAWESVGVTFVADVDAFELMKLRLLNGSHSTLAYLGYLSGHETVSDVMKAGGFSALIAAMMDKEITPTLPPLPGFDLGTYKAELRERFRNSALRHRTWQIAMDGSQKLPQRLLNTIRKRLEQEQPFDRLALGVAGWMRYATGVDENGRPIDVRDPLANEIRQRTAGKAASGELLEAYLGLDQIFGQDLPTNNTFRRSVGDALEMLLREGAARAVVQLGS</sequence>
<evidence type="ECO:0000313" key="8">
    <source>
        <dbReference type="Proteomes" id="UP000241444"/>
    </source>
</evidence>
<evidence type="ECO:0000256" key="4">
    <source>
        <dbReference type="SAM" id="MobiDB-lite"/>
    </source>
</evidence>
<dbReference type="InterPro" id="IPR050988">
    <property type="entry name" value="Mannitol_DH/Oxidoreductase"/>
</dbReference>
<comment type="similarity">
    <text evidence="3">Belongs to the mannitol dehydrogenase family. UxuB subfamily.</text>
</comment>
<dbReference type="InterPro" id="IPR013131">
    <property type="entry name" value="Mannitol_DH_N"/>
</dbReference>
<dbReference type="SUPFAM" id="SSF48179">
    <property type="entry name" value="6-phosphogluconate dehydrogenase C-terminal domain-like"/>
    <property type="match status" value="1"/>
</dbReference>
<dbReference type="OrthoDB" id="271711at2"/>
<accession>A0A2P7BBD6</accession>
<dbReference type="GO" id="GO:0016616">
    <property type="term" value="F:oxidoreductase activity, acting on the CH-OH group of donors, NAD or NADP as acceptor"/>
    <property type="evidence" value="ECO:0007669"/>
    <property type="project" value="TreeGrafter"/>
</dbReference>
<dbReference type="PANTHER" id="PTHR43362:SF1">
    <property type="entry name" value="MANNITOL DEHYDROGENASE 2-RELATED"/>
    <property type="match status" value="1"/>
</dbReference>
<evidence type="ECO:0000256" key="1">
    <source>
        <dbReference type="ARBA" id="ARBA00023002"/>
    </source>
</evidence>
<proteinExistence type="inferred from homology"/>
<comment type="caution">
    <text evidence="7">The sequence shown here is derived from an EMBL/GenBank/DDBJ whole genome shotgun (WGS) entry which is preliminary data.</text>
</comment>
<name>A0A2P7BBD6_9HYPH</name>
<feature type="domain" description="Mannitol dehydrogenase C-terminal" evidence="6">
    <location>
        <begin position="289"/>
        <end position="481"/>
    </location>
</feature>
<gene>
    <name evidence="7" type="ORF">CU102_23330</name>
</gene>
<evidence type="ECO:0000259" key="5">
    <source>
        <dbReference type="Pfam" id="PF01232"/>
    </source>
</evidence>
<keyword evidence="1" id="KW-0560">Oxidoreductase</keyword>
<evidence type="ECO:0000256" key="2">
    <source>
        <dbReference type="ARBA" id="ARBA00023027"/>
    </source>
</evidence>
<dbReference type="Pfam" id="PF01232">
    <property type="entry name" value="Mannitol_dh"/>
    <property type="match status" value="1"/>
</dbReference>
<organism evidence="7 8">
    <name type="scientific">Phyllobacterium brassicacearum</name>
    <dbReference type="NCBI Taxonomy" id="314235"/>
    <lineage>
        <taxon>Bacteria</taxon>
        <taxon>Pseudomonadati</taxon>
        <taxon>Pseudomonadota</taxon>
        <taxon>Alphaproteobacteria</taxon>
        <taxon>Hyphomicrobiales</taxon>
        <taxon>Phyllobacteriaceae</taxon>
        <taxon>Phyllobacterium</taxon>
    </lineage>
</organism>
<dbReference type="FunFam" id="3.40.50.720:FF:000129">
    <property type="entry name" value="D-mannonate oxidoreductase"/>
    <property type="match status" value="1"/>
</dbReference>
<keyword evidence="8" id="KW-1185">Reference proteome</keyword>